<feature type="transmembrane region" description="Helical" evidence="2">
    <location>
        <begin position="404"/>
        <end position="427"/>
    </location>
</feature>
<gene>
    <name evidence="3" type="ORF">AC244_16210</name>
</gene>
<dbReference type="OrthoDB" id="9178739at2"/>
<sequence length="497" mass="53528">MLNALATEIDRLVDNQRAAVTETPSQVIVYQLEGEDAIRLCDLLAGAGLAVETLEDAGGEFSIKQLSADLRDVKIVASKPISPDGVEAVLTKTAFKQLLMRPPTAPIIWLQGLPSSFETRTTRYSDWDDTTEFHPEDETIDPRRFVRVLGDFNVLRSGLGRWLLREPSAIVPANWGDVAAVHLTASLAQEVETDGELLFRGPPATRFAAKFEQALDAKSFEELQRAAQWVYENDREVENRHALLAAEVARSALRGGNARDLVGILHQALEGAKIAYNFGVSRQSQETLKALSDLRKSVSDETVKLADTARGLAAAVTGAAVGNIGILIARATLPASSSFIQILSVLLALVLAIYVFVVIGSGLQFLRIQKGMRNEWKPRLYRYLNDDEYSKMVETPATRAERGFYVTAVGGASMALLMFAAVFYVAICGLNTPGSTLSQSTDIVGSSAQAPSTAKGKTSEIESQVPTSVPTNGLPPVPQGGTGSATQADEMAPTSNH</sequence>
<dbReference type="RefSeq" id="WP_053249829.1">
    <property type="nucleotide sequence ID" value="NZ_LGAP01000009.1"/>
</dbReference>
<organism evidence="3 4">
    <name type="scientific">Ensifer adhaerens</name>
    <name type="common">Sinorhizobium morelense</name>
    <dbReference type="NCBI Taxonomy" id="106592"/>
    <lineage>
        <taxon>Bacteria</taxon>
        <taxon>Pseudomonadati</taxon>
        <taxon>Pseudomonadota</taxon>
        <taxon>Alphaproteobacteria</taxon>
        <taxon>Hyphomicrobiales</taxon>
        <taxon>Rhizobiaceae</taxon>
        <taxon>Sinorhizobium/Ensifer group</taxon>
        <taxon>Ensifer</taxon>
    </lineage>
</organism>
<protein>
    <recommendedName>
        <fullName evidence="5">Transmembrane protein</fullName>
    </recommendedName>
</protein>
<feature type="transmembrane region" description="Helical" evidence="2">
    <location>
        <begin position="339"/>
        <end position="363"/>
    </location>
</feature>
<evidence type="ECO:0000313" key="4">
    <source>
        <dbReference type="Proteomes" id="UP000037425"/>
    </source>
</evidence>
<evidence type="ECO:0008006" key="5">
    <source>
        <dbReference type="Google" id="ProtNLM"/>
    </source>
</evidence>
<evidence type="ECO:0000313" key="3">
    <source>
        <dbReference type="EMBL" id="KOF17902.1"/>
    </source>
</evidence>
<dbReference type="PATRIC" id="fig|106592.7.peg.7558"/>
<feature type="region of interest" description="Disordered" evidence="1">
    <location>
        <begin position="447"/>
        <end position="497"/>
    </location>
</feature>
<feature type="compositionally biased region" description="Polar residues" evidence="1">
    <location>
        <begin position="447"/>
        <end position="471"/>
    </location>
</feature>
<feature type="transmembrane region" description="Helical" evidence="2">
    <location>
        <begin position="312"/>
        <end position="333"/>
    </location>
</feature>
<keyword evidence="2" id="KW-1133">Transmembrane helix</keyword>
<keyword evidence="2" id="KW-0812">Transmembrane</keyword>
<dbReference type="AlphaFoldDB" id="A0A0L8BT68"/>
<reference evidence="4" key="1">
    <citation type="submission" date="2015-07" db="EMBL/GenBank/DDBJ databases">
        <title>Whole genome sequence of an Ensifer adhaerens strain isolated from a cave pool in the Wind Cave National Park.</title>
        <authorList>
            <person name="Eng W.W.H."/>
            <person name="Gan H.M."/>
            <person name="Barton H.A."/>
            <person name="Savka M.A."/>
        </authorList>
    </citation>
    <scope>NUCLEOTIDE SEQUENCE [LARGE SCALE GENOMIC DNA]</scope>
    <source>
        <strain evidence="4">SD006</strain>
    </source>
</reference>
<dbReference type="Proteomes" id="UP000037425">
    <property type="component" value="Unassembled WGS sequence"/>
</dbReference>
<accession>A0A0L8BT68</accession>
<proteinExistence type="predicted"/>
<evidence type="ECO:0000256" key="1">
    <source>
        <dbReference type="SAM" id="MobiDB-lite"/>
    </source>
</evidence>
<evidence type="ECO:0000256" key="2">
    <source>
        <dbReference type="SAM" id="Phobius"/>
    </source>
</evidence>
<name>A0A0L8BT68_ENSAD</name>
<keyword evidence="2" id="KW-0472">Membrane</keyword>
<comment type="caution">
    <text evidence="3">The sequence shown here is derived from an EMBL/GenBank/DDBJ whole genome shotgun (WGS) entry which is preliminary data.</text>
</comment>
<dbReference type="EMBL" id="LGAP01000009">
    <property type="protein sequence ID" value="KOF17902.1"/>
    <property type="molecule type" value="Genomic_DNA"/>
</dbReference>